<keyword evidence="1" id="KW-0040">ANK repeat</keyword>
<feature type="repeat" description="ANK" evidence="1">
    <location>
        <begin position="87"/>
        <end position="111"/>
    </location>
</feature>
<dbReference type="PANTHER" id="PTHR47679:SF2">
    <property type="entry name" value="C-TERMINAL OF ROC (COR) DOMAIN-CONTAINING PROTEIN"/>
    <property type="match status" value="1"/>
</dbReference>
<dbReference type="CDD" id="cd00882">
    <property type="entry name" value="Ras_like_GTPase"/>
    <property type="match status" value="1"/>
</dbReference>
<dbReference type="SUPFAM" id="SSF52540">
    <property type="entry name" value="P-loop containing nucleoside triphosphate hydrolases"/>
    <property type="match status" value="1"/>
</dbReference>
<dbReference type="EnsemblMetazoa" id="Aqu2.1.30550_001">
    <property type="protein sequence ID" value="Aqu2.1.30550_001"/>
    <property type="gene ID" value="Aqu2.1.30550"/>
</dbReference>
<dbReference type="GO" id="GO:0007165">
    <property type="term" value="P:signal transduction"/>
    <property type="evidence" value="ECO:0007669"/>
    <property type="project" value="InterPro"/>
</dbReference>
<dbReference type="Gene3D" id="3.40.50.300">
    <property type="entry name" value="P-loop containing nucleotide triphosphate hydrolases"/>
    <property type="match status" value="1"/>
</dbReference>
<dbReference type="InterPro" id="IPR036770">
    <property type="entry name" value="Ankyrin_rpt-contain_sf"/>
</dbReference>
<dbReference type="OrthoDB" id="1616434at2759"/>
<feature type="domain" description="Death" evidence="2">
    <location>
        <begin position="758"/>
        <end position="832"/>
    </location>
</feature>
<dbReference type="SMART" id="SM00248">
    <property type="entry name" value="ANK"/>
    <property type="match status" value="3"/>
</dbReference>
<dbReference type="InterPro" id="IPR000488">
    <property type="entry name" value="Death_dom"/>
</dbReference>
<dbReference type="PROSITE" id="PS50088">
    <property type="entry name" value="ANK_REPEAT"/>
    <property type="match status" value="2"/>
</dbReference>
<dbReference type="Gene3D" id="1.10.533.10">
    <property type="entry name" value="Death Domain, Fas"/>
    <property type="match status" value="1"/>
</dbReference>
<name>A0A1X7URD7_AMPQE</name>
<dbReference type="AlphaFoldDB" id="A0A1X7URD7"/>
<dbReference type="Pfam" id="PF00023">
    <property type="entry name" value="Ank"/>
    <property type="match status" value="1"/>
</dbReference>
<evidence type="ECO:0000256" key="1">
    <source>
        <dbReference type="PROSITE-ProRule" id="PRU00023"/>
    </source>
</evidence>
<dbReference type="PROSITE" id="PS50297">
    <property type="entry name" value="ANK_REP_REGION"/>
    <property type="match status" value="2"/>
</dbReference>
<proteinExistence type="predicted"/>
<dbReference type="InParanoid" id="A0A1X7URD7"/>
<accession>A0A1X7URD7</accession>
<protein>
    <recommendedName>
        <fullName evidence="2">Death domain-containing protein</fullName>
    </recommendedName>
</protein>
<feature type="repeat" description="ANK" evidence="1">
    <location>
        <begin position="18"/>
        <end position="41"/>
    </location>
</feature>
<dbReference type="Pfam" id="PF12796">
    <property type="entry name" value="Ank_2"/>
    <property type="match status" value="1"/>
</dbReference>
<evidence type="ECO:0000313" key="3">
    <source>
        <dbReference type="EnsemblMetazoa" id="Aqu2.1.30550_001"/>
    </source>
</evidence>
<dbReference type="InterPro" id="IPR027417">
    <property type="entry name" value="P-loop_NTPase"/>
</dbReference>
<dbReference type="InterPro" id="IPR002110">
    <property type="entry name" value="Ankyrin_rpt"/>
</dbReference>
<sequence length="836" mass="94283">MRYLINECHCDPMDTNLFGNTVLHRAAANGSLDVMKYLISHHHCDPMATNNGSVTVLHKAATTYNSSDVITYLINECNCDPMTVDKRGWTPLHFAADWGRSVAIECLLSTGKCDPLAKNNEGTTPLQLAREDQQKTWKNIILPMFKKFGDIKSSHPIDSYVNVLLVGNPGAGKSTLSDVINDTATGSIVLGSFRNVRGVVPCTAGIIPYKLKHRTLGNIILHDFAGHSEYYSSHSAVIENLLQGSGGVFLIVVNILEKEPIKQLHQWLTVVKNEAQKALNQCHVIVIVSHVDEIFNPFERRRRKEEIQEIILRERCDNVFLDCRKLGGSDVDSFFNKLSSACESIRSTSGRNLSLYCHMMYGLLEERKENVLTLSDVMSAGEYSDDYFIPYKRQEVLDILDSLHSTGLISVLKSEDKVWVVVNKGILLTEVNGILFAPETFKEHVDIASNTGLVSVSGLTRLFPKYDPDMLICFLKNMELCQQINPSFLTITNLHQLVVEEEEEEGGTERRGERLLFFPCLLSTDRPDEMTSQVYQFGWCLQCTSKHHFFPPRYFHVLSLRLAYKIALPQEDDKLNRYCTFWKNGLYWFNGHGVGSLVEIVDESQCVLVMMSCEKGYSDNMVSLRRDVIGEVMSVYKESCPSLEVKELVIDPKELAYPVNTPTERTVYSVKGVLSAVVEQRPFLVTTGTRRTELKEILPDESLSDISNLSLLGGCDIKEVIEITEKFNTDTTVKLDIKDLDIVIKELTSDQHLPCSVWQALGLQLGLYDDKLKDIKVDYHGQSVDCFHECMSAWLRGEDKVRDKGGSSWSSLATALDTIEEKFIATNIRNKYCKAK</sequence>
<dbReference type="CDD" id="cd01670">
    <property type="entry name" value="Death"/>
    <property type="match status" value="1"/>
</dbReference>
<dbReference type="SUPFAM" id="SSF47986">
    <property type="entry name" value="DEATH domain"/>
    <property type="match status" value="1"/>
</dbReference>
<dbReference type="InterPro" id="IPR011029">
    <property type="entry name" value="DEATH-like_dom_sf"/>
</dbReference>
<organism evidence="3">
    <name type="scientific">Amphimedon queenslandica</name>
    <name type="common">Sponge</name>
    <dbReference type="NCBI Taxonomy" id="400682"/>
    <lineage>
        <taxon>Eukaryota</taxon>
        <taxon>Metazoa</taxon>
        <taxon>Porifera</taxon>
        <taxon>Demospongiae</taxon>
        <taxon>Heteroscleromorpha</taxon>
        <taxon>Haplosclerida</taxon>
        <taxon>Niphatidae</taxon>
        <taxon>Amphimedon</taxon>
    </lineage>
</organism>
<dbReference type="PROSITE" id="PS50017">
    <property type="entry name" value="DEATH_DOMAIN"/>
    <property type="match status" value="1"/>
</dbReference>
<dbReference type="PANTHER" id="PTHR47679">
    <property type="entry name" value="PROTEIN TORNADO 1"/>
    <property type="match status" value="1"/>
</dbReference>
<dbReference type="Gene3D" id="1.25.40.20">
    <property type="entry name" value="Ankyrin repeat-containing domain"/>
    <property type="match status" value="1"/>
</dbReference>
<dbReference type="eggNOG" id="KOG4177">
    <property type="taxonomic scope" value="Eukaryota"/>
</dbReference>
<evidence type="ECO:0000259" key="2">
    <source>
        <dbReference type="PROSITE" id="PS50017"/>
    </source>
</evidence>
<reference evidence="3" key="1">
    <citation type="submission" date="2017-05" db="UniProtKB">
        <authorList>
            <consortium name="EnsemblMetazoa"/>
        </authorList>
    </citation>
    <scope>IDENTIFICATION</scope>
</reference>
<dbReference type="SUPFAM" id="SSF48403">
    <property type="entry name" value="Ankyrin repeat"/>
    <property type="match status" value="1"/>
</dbReference>